<comment type="caution">
    <text evidence="1">The sequence shown here is derived from an EMBL/GenBank/DDBJ whole genome shotgun (WGS) entry which is preliminary data.</text>
</comment>
<dbReference type="InterPro" id="IPR016753">
    <property type="entry name" value="PBSX_Firmicutes"/>
</dbReference>
<dbReference type="RefSeq" id="WP_005424381.1">
    <property type="nucleotide sequence ID" value="NZ_CP102265.1"/>
</dbReference>
<dbReference type="PIRSF" id="PIRSF019260">
    <property type="entry name" value="PBSX_XkdE_prd"/>
    <property type="match status" value="1"/>
</dbReference>
<sequence length="527" mass="60040">MSGKTKGQVKATVIKAADPVISAPVKKSDAPSQVTVEEAVNAGDWIEPPMMLEGLKNMVTESSILPQCIRAYKNNIAGFGIGIRYTVDQEETPEMKTEFDAITEVVELLNVDQDTKQVFENIVEARETYGIAYLEVIRNLDKEVQQIEFIKDTPSVRKSRPMEPYVEIPYFHHGKETKRRKKFRKYKQEICGRTVYFKEFGDPRIMDLRDGRYVPEGAGLELRYQANEILEFAIGPQPYGEIRWIGQILGVDGSRMAEGLNNNYFYNGRHTPLMIMIRNGTLTDDSYSHLKEYMNDIKGENGQHGFLLLETESVDGRSDFDDDKKPEIEVKDLASILQKDELFQEYLDNNRKRVQSAFLLPDLYVGYTTDFNRATAQTAQEVTEQQVFQPERTSLAWVINNKLLNCYRFQYVEAYFLAPDISNPDDMYKLLNVTNNAGGITPNMAKEVICDALGRTCEPYTDEWGDVPLTIWKDKAAQTDISGLMGQLTKQIEKAQGKNEPDQVVAVMKEVKKLLAKIQKQEENHAA</sequence>
<reference evidence="1 2" key="1">
    <citation type="submission" date="2007-03" db="EMBL/GenBank/DDBJ databases">
        <authorList>
            <person name="Fulton L."/>
            <person name="Clifton S."/>
            <person name="Fulton B."/>
            <person name="Xu J."/>
            <person name="Minx P."/>
            <person name="Pepin K.H."/>
            <person name="Johnson M."/>
            <person name="Thiruvilangam P."/>
            <person name="Bhonagiri V."/>
            <person name="Nash W.E."/>
            <person name="Mardis E.R."/>
            <person name="Wilson R.K."/>
        </authorList>
    </citation>
    <scope>NUCLEOTIDE SEQUENCE [LARGE SCALE GENOMIC DNA]</scope>
    <source>
        <strain evidence="1 2">ATCC 29174</strain>
    </source>
</reference>
<dbReference type="NCBIfam" id="TIGR01540">
    <property type="entry name" value="portal_PBSX"/>
    <property type="match status" value="1"/>
</dbReference>
<dbReference type="HOGENOM" id="CLU_041404_0_0_9"/>
<accession>A5ZPY0</accession>
<evidence type="ECO:0000313" key="1">
    <source>
        <dbReference type="EMBL" id="EDM88144.1"/>
    </source>
</evidence>
<protein>
    <submittedName>
        <fullName evidence="1">Phage portal protein, PBSX family</fullName>
    </submittedName>
</protein>
<dbReference type="eggNOG" id="COG5518">
    <property type="taxonomic scope" value="Bacteria"/>
</dbReference>
<proteinExistence type="predicted"/>
<organism evidence="1 2">
    <name type="scientific">Blautia obeum ATCC 29174</name>
    <dbReference type="NCBI Taxonomy" id="411459"/>
    <lineage>
        <taxon>Bacteria</taxon>
        <taxon>Bacillati</taxon>
        <taxon>Bacillota</taxon>
        <taxon>Clostridia</taxon>
        <taxon>Lachnospirales</taxon>
        <taxon>Lachnospiraceae</taxon>
        <taxon>Blautia</taxon>
    </lineage>
</organism>
<dbReference type="Proteomes" id="UP000006002">
    <property type="component" value="Unassembled WGS sequence"/>
</dbReference>
<dbReference type="EMBL" id="AAVO02000003">
    <property type="protein sequence ID" value="EDM88144.1"/>
    <property type="molecule type" value="Genomic_DNA"/>
</dbReference>
<dbReference type="InterPro" id="IPR006430">
    <property type="entry name" value="Phage_portal_PBSX"/>
</dbReference>
<gene>
    <name evidence="1" type="ORF">RUMOBE_01050</name>
</gene>
<evidence type="ECO:0000313" key="2">
    <source>
        <dbReference type="Proteomes" id="UP000006002"/>
    </source>
</evidence>
<reference evidence="1 2" key="2">
    <citation type="submission" date="2007-04" db="EMBL/GenBank/DDBJ databases">
        <title>Draft genome sequence of Ruminococcus obeum (ATCC 29174).</title>
        <authorList>
            <person name="Sudarsanam P."/>
            <person name="Ley R."/>
            <person name="Guruge J."/>
            <person name="Turnbaugh P.J."/>
            <person name="Mahowald M."/>
            <person name="Liep D."/>
            <person name="Gordon J."/>
        </authorList>
    </citation>
    <scope>NUCLEOTIDE SEQUENCE [LARGE SCALE GENOMIC DNA]</scope>
    <source>
        <strain evidence="1 2">ATCC 29174</strain>
    </source>
</reference>
<dbReference type="GeneID" id="79804344"/>
<name>A5ZPY0_9FIRM</name>
<dbReference type="AlphaFoldDB" id="A5ZPY0"/>